<dbReference type="AlphaFoldDB" id="A0AAW0K1U7"/>
<dbReference type="Proteomes" id="UP000237347">
    <property type="component" value="Unassembled WGS sequence"/>
</dbReference>
<comment type="caution">
    <text evidence="2">The sequence shown here is derived from an EMBL/GenBank/DDBJ whole genome shotgun (WGS) entry which is preliminary data.</text>
</comment>
<evidence type="ECO:0000313" key="3">
    <source>
        <dbReference type="Proteomes" id="UP000237347"/>
    </source>
</evidence>
<sequence length="277" mass="31250">MLPWRIPNIPRVSTFLWLSCNDWLLTKNQLHKRQILMDDTCPFCLTDKETTLHILRDCPTILPALLPKRVWDMRNNSIEVWDDMLRKKYSSTASIAKSKSSDICDKGTRWLIRNDVSTLFWQDNWIGHGPLRNLIHGPSIPATSPLRLWTSETPTATGTSTLYPLCYPNMSVISSMLPSNPSPPYKTTCPHGTTLLTASLNLEFPTSLEFQPSSSSHATIGSSLKTNSANGKFLRMTLAHFALQTKKPPCTFLEIAQRYFPFGAFYITPCPLMTSSP</sequence>
<feature type="domain" description="Reverse transcriptase zinc-binding" evidence="1">
    <location>
        <begin position="4"/>
        <end position="60"/>
    </location>
</feature>
<evidence type="ECO:0000313" key="2">
    <source>
        <dbReference type="EMBL" id="KAK7832439.1"/>
    </source>
</evidence>
<dbReference type="InterPro" id="IPR026960">
    <property type="entry name" value="RVT-Znf"/>
</dbReference>
<keyword evidence="3" id="KW-1185">Reference proteome</keyword>
<dbReference type="EMBL" id="PKMF04000425">
    <property type="protein sequence ID" value="KAK7832439.1"/>
    <property type="molecule type" value="Genomic_DNA"/>
</dbReference>
<dbReference type="Pfam" id="PF13966">
    <property type="entry name" value="zf-RVT"/>
    <property type="match status" value="1"/>
</dbReference>
<evidence type="ECO:0000259" key="1">
    <source>
        <dbReference type="Pfam" id="PF13966"/>
    </source>
</evidence>
<accession>A0AAW0K1U7</accession>
<gene>
    <name evidence="2" type="ORF">CFP56_026531</name>
</gene>
<reference evidence="2 3" key="1">
    <citation type="journal article" date="2018" name="Sci. Data">
        <title>The draft genome sequence of cork oak.</title>
        <authorList>
            <person name="Ramos A.M."/>
            <person name="Usie A."/>
            <person name="Barbosa P."/>
            <person name="Barros P.M."/>
            <person name="Capote T."/>
            <person name="Chaves I."/>
            <person name="Simoes F."/>
            <person name="Abreu I."/>
            <person name="Carrasquinho I."/>
            <person name="Faro C."/>
            <person name="Guimaraes J.B."/>
            <person name="Mendonca D."/>
            <person name="Nobrega F."/>
            <person name="Rodrigues L."/>
            <person name="Saibo N.J.M."/>
            <person name="Varela M.C."/>
            <person name="Egas C."/>
            <person name="Matos J."/>
            <person name="Miguel C.M."/>
            <person name="Oliveira M.M."/>
            <person name="Ricardo C.P."/>
            <person name="Goncalves S."/>
        </authorList>
    </citation>
    <scope>NUCLEOTIDE SEQUENCE [LARGE SCALE GENOMIC DNA]</scope>
    <source>
        <strain evidence="3">cv. HL8</strain>
    </source>
</reference>
<name>A0AAW0K1U7_QUESU</name>
<proteinExistence type="predicted"/>
<organism evidence="2 3">
    <name type="scientific">Quercus suber</name>
    <name type="common">Cork oak</name>
    <dbReference type="NCBI Taxonomy" id="58331"/>
    <lineage>
        <taxon>Eukaryota</taxon>
        <taxon>Viridiplantae</taxon>
        <taxon>Streptophyta</taxon>
        <taxon>Embryophyta</taxon>
        <taxon>Tracheophyta</taxon>
        <taxon>Spermatophyta</taxon>
        <taxon>Magnoliopsida</taxon>
        <taxon>eudicotyledons</taxon>
        <taxon>Gunneridae</taxon>
        <taxon>Pentapetalae</taxon>
        <taxon>rosids</taxon>
        <taxon>fabids</taxon>
        <taxon>Fagales</taxon>
        <taxon>Fagaceae</taxon>
        <taxon>Quercus</taxon>
    </lineage>
</organism>
<protein>
    <submittedName>
        <fullName evidence="2">Ribonuclease h protein</fullName>
    </submittedName>
</protein>